<evidence type="ECO:0000256" key="3">
    <source>
        <dbReference type="ARBA" id="ARBA00022692"/>
    </source>
</evidence>
<comment type="subcellular location">
    <subcellularLocation>
        <location evidence="1">Membrane</location>
        <topology evidence="1">Multi-pass membrane protein</topology>
    </subcellularLocation>
</comment>
<sequence length="869" mass="96706">MDSPVINLTRFDAAYYKDNMTVLFHFEGSTSLWNESLMINIGVYAYGESRWGMTFDPCNANIASLCPANANVSIQAAGIIPVSTSDVANIPPIALTIPDFEGQAILRIFSNRTQSEVTCYTAVLTNGNSFSQPATVGTTLGLFTLVAVLASFATAIYGDHLPTMRTHYAHSLSVGVIFAVFQHIFFTGALSVNWPSVLVAWWSNFAWAAGMIHTSAMQASIDQFIGKNVGNTTLTGAADAGSTQSYLGGGFNPASIYKSAGNILNSRDLAYNIYSNDPFEVLKRANIGHRFEQALQRRALADSSDGSFWYGDLVSHGMPSPGNYSGFAGTLAQESIRASNASLTGTLWFLILLIIMVASVVAFKWIMEASVLVGVLRNNRFELFRKHWITYAVATALRICSIAFFMIMFLCMFDFYYQESAAPKVVAATIFLVFFVGAVLTVSYAYYYRFQSANRITKRSYSVPQTSGSFQSLVPDDHSYNISSYRLIRFFQRLAPLGREPRSIHEDEEYIQKFGWLAARFRRSRWWFFGAWFFYEFIRACFYAGAASHPFTQVFGILIVEIVSFGLMIWARPFEGQRLNALVVYLLGFSKVASVALSCAFHVSFNLGRIITTVIGIIIIVIQGILTIVTLIAVVIGAISSYMSISRDKETHEFRPKKWRRLRENYFEHLNRAACELPPPVKEKKLPVSTPELPNGPYFTVSSVRRIDKIEDEDKTFGVALRLDPALSVISLNAPSRVLSPTGEFFQGPRRVFSSSSIRSNLPFGARPHRPSWSMHDEDDDRSIRLVDMNQYVPEDAVVTSPTMSTASLPLHHDVPRVGLTIPKVHVARSMDNLRVGQNMDRSISDIPLPAFRPRAGTFNSRGPSRASS</sequence>
<feature type="transmembrane region" description="Helical" evidence="8">
    <location>
        <begin position="610"/>
        <end position="639"/>
    </location>
</feature>
<dbReference type="GO" id="GO:0055085">
    <property type="term" value="P:transmembrane transport"/>
    <property type="evidence" value="ECO:0007669"/>
    <property type="project" value="TreeGrafter"/>
</dbReference>
<feature type="transmembrane region" description="Helical" evidence="8">
    <location>
        <begin position="582"/>
        <end position="604"/>
    </location>
</feature>
<dbReference type="Pfam" id="PF06011">
    <property type="entry name" value="TRP"/>
    <property type="match status" value="1"/>
</dbReference>
<evidence type="ECO:0000256" key="7">
    <source>
        <dbReference type="SAM" id="MobiDB-lite"/>
    </source>
</evidence>
<evidence type="ECO:0000256" key="1">
    <source>
        <dbReference type="ARBA" id="ARBA00004141"/>
    </source>
</evidence>
<dbReference type="Proteomes" id="UP000799439">
    <property type="component" value="Unassembled WGS sequence"/>
</dbReference>
<evidence type="ECO:0000256" key="8">
    <source>
        <dbReference type="SAM" id="Phobius"/>
    </source>
</evidence>
<dbReference type="Pfam" id="PF14558">
    <property type="entry name" value="TRP_N"/>
    <property type="match status" value="1"/>
</dbReference>
<reference evidence="10" key="1">
    <citation type="journal article" date="2020" name="Stud. Mycol.">
        <title>101 Dothideomycetes genomes: a test case for predicting lifestyles and emergence of pathogens.</title>
        <authorList>
            <person name="Haridas S."/>
            <person name="Albert R."/>
            <person name="Binder M."/>
            <person name="Bloem J."/>
            <person name="Labutti K."/>
            <person name="Salamov A."/>
            <person name="Andreopoulos B."/>
            <person name="Baker S."/>
            <person name="Barry K."/>
            <person name="Bills G."/>
            <person name="Bluhm B."/>
            <person name="Cannon C."/>
            <person name="Castanera R."/>
            <person name="Culley D."/>
            <person name="Daum C."/>
            <person name="Ezra D."/>
            <person name="Gonzalez J."/>
            <person name="Henrissat B."/>
            <person name="Kuo A."/>
            <person name="Liang C."/>
            <person name="Lipzen A."/>
            <person name="Lutzoni F."/>
            <person name="Magnuson J."/>
            <person name="Mondo S."/>
            <person name="Nolan M."/>
            <person name="Ohm R."/>
            <person name="Pangilinan J."/>
            <person name="Park H.-J."/>
            <person name="Ramirez L."/>
            <person name="Alfaro M."/>
            <person name="Sun H."/>
            <person name="Tritt A."/>
            <person name="Yoshinaga Y."/>
            <person name="Zwiers L.-H."/>
            <person name="Turgeon B."/>
            <person name="Goodwin S."/>
            <person name="Spatafora J."/>
            <person name="Crous P."/>
            <person name="Grigoriev I."/>
        </authorList>
    </citation>
    <scope>NUCLEOTIDE SEQUENCE</scope>
    <source>
        <strain evidence="10">CBS 260.36</strain>
    </source>
</reference>
<dbReference type="OrthoDB" id="5377623at2759"/>
<evidence type="ECO:0000256" key="4">
    <source>
        <dbReference type="ARBA" id="ARBA00022729"/>
    </source>
</evidence>
<accession>A0A9P4MLR4</accession>
<evidence type="ECO:0000313" key="10">
    <source>
        <dbReference type="EMBL" id="KAF2157573.1"/>
    </source>
</evidence>
<dbReference type="InterPro" id="IPR032800">
    <property type="entry name" value="TRP_N"/>
</dbReference>
<evidence type="ECO:0000256" key="5">
    <source>
        <dbReference type="ARBA" id="ARBA00022989"/>
    </source>
</evidence>
<dbReference type="PANTHER" id="PTHR31145">
    <property type="entry name" value="INTEGRAL MEMBRANE PROTEIN (AFU_ORTHOLOGUE AFUA_7G01610)"/>
    <property type="match status" value="1"/>
</dbReference>
<dbReference type="SMART" id="SM01320">
    <property type="entry name" value="TRP_N"/>
    <property type="match status" value="1"/>
</dbReference>
<keyword evidence="3 8" id="KW-0812">Transmembrane</keyword>
<feature type="transmembrane region" description="Helical" evidence="8">
    <location>
        <begin position="388"/>
        <end position="413"/>
    </location>
</feature>
<feature type="compositionally biased region" description="Polar residues" evidence="7">
    <location>
        <begin position="858"/>
        <end position="869"/>
    </location>
</feature>
<gene>
    <name evidence="10" type="ORF">K461DRAFT_235922</name>
</gene>
<dbReference type="PANTHER" id="PTHR31145:SF7">
    <property type="entry name" value="TRP-LIKE ION CHANNEL"/>
    <property type="match status" value="1"/>
</dbReference>
<evidence type="ECO:0000313" key="11">
    <source>
        <dbReference type="Proteomes" id="UP000799439"/>
    </source>
</evidence>
<feature type="transmembrane region" description="Helical" evidence="8">
    <location>
        <begin position="169"/>
        <end position="192"/>
    </location>
</feature>
<feature type="transmembrane region" description="Helical" evidence="8">
    <location>
        <begin position="551"/>
        <end position="570"/>
    </location>
</feature>
<keyword evidence="5 8" id="KW-1133">Transmembrane helix</keyword>
<evidence type="ECO:0000256" key="6">
    <source>
        <dbReference type="ARBA" id="ARBA00023136"/>
    </source>
</evidence>
<keyword evidence="4" id="KW-0732">Signal</keyword>
<dbReference type="EMBL" id="ML996081">
    <property type="protein sequence ID" value="KAF2157573.1"/>
    <property type="molecule type" value="Genomic_DNA"/>
</dbReference>
<keyword evidence="11" id="KW-1185">Reference proteome</keyword>
<name>A0A9P4MLR4_9PEZI</name>
<dbReference type="InterPro" id="IPR040241">
    <property type="entry name" value="TRP_Flc/Pkd2-like"/>
</dbReference>
<feature type="transmembrane region" description="Helical" evidence="8">
    <location>
        <begin position="526"/>
        <end position="545"/>
    </location>
</feature>
<feature type="domain" description="ML-like" evidence="9">
    <location>
        <begin position="1"/>
        <end position="131"/>
    </location>
</feature>
<dbReference type="InterPro" id="IPR010308">
    <property type="entry name" value="TRP_C"/>
</dbReference>
<dbReference type="GO" id="GO:0009272">
    <property type="term" value="P:fungal-type cell wall biogenesis"/>
    <property type="evidence" value="ECO:0007669"/>
    <property type="project" value="TreeGrafter"/>
</dbReference>
<comment type="similarity">
    <text evidence="2">Belongs to the transient receptor potential (TRP) ion channel family.</text>
</comment>
<feature type="transmembrane region" description="Helical" evidence="8">
    <location>
        <begin position="347"/>
        <end position="367"/>
    </location>
</feature>
<feature type="non-terminal residue" evidence="10">
    <location>
        <position position="869"/>
    </location>
</feature>
<evidence type="ECO:0000259" key="9">
    <source>
        <dbReference type="SMART" id="SM01320"/>
    </source>
</evidence>
<feature type="transmembrane region" description="Helical" evidence="8">
    <location>
        <begin position="425"/>
        <end position="448"/>
    </location>
</feature>
<comment type="caution">
    <text evidence="10">The sequence shown here is derived from an EMBL/GenBank/DDBJ whole genome shotgun (WGS) entry which is preliminary data.</text>
</comment>
<feature type="region of interest" description="Disordered" evidence="7">
    <location>
        <begin position="847"/>
        <end position="869"/>
    </location>
</feature>
<keyword evidence="6 8" id="KW-0472">Membrane</keyword>
<protein>
    <submittedName>
        <fullName evidence="10">TRP-domain-containing protein</fullName>
    </submittedName>
</protein>
<evidence type="ECO:0000256" key="2">
    <source>
        <dbReference type="ARBA" id="ARBA00010642"/>
    </source>
</evidence>
<organism evidence="10 11">
    <name type="scientific">Myriangium duriaei CBS 260.36</name>
    <dbReference type="NCBI Taxonomy" id="1168546"/>
    <lineage>
        <taxon>Eukaryota</taxon>
        <taxon>Fungi</taxon>
        <taxon>Dikarya</taxon>
        <taxon>Ascomycota</taxon>
        <taxon>Pezizomycotina</taxon>
        <taxon>Dothideomycetes</taxon>
        <taxon>Dothideomycetidae</taxon>
        <taxon>Myriangiales</taxon>
        <taxon>Myriangiaceae</taxon>
        <taxon>Myriangium</taxon>
    </lineage>
</organism>
<feature type="transmembrane region" description="Helical" evidence="8">
    <location>
        <begin position="136"/>
        <end position="157"/>
    </location>
</feature>
<proteinExistence type="inferred from homology"/>
<dbReference type="GO" id="GO:0016020">
    <property type="term" value="C:membrane"/>
    <property type="evidence" value="ECO:0007669"/>
    <property type="project" value="UniProtKB-SubCell"/>
</dbReference>
<dbReference type="AlphaFoldDB" id="A0A9P4MLR4"/>